<evidence type="ECO:0000256" key="6">
    <source>
        <dbReference type="ARBA" id="ARBA00023136"/>
    </source>
</evidence>
<keyword evidence="3" id="KW-0808">Transferase</keyword>
<evidence type="ECO:0000313" key="8">
    <source>
        <dbReference type="EMBL" id="OQD81170.1"/>
    </source>
</evidence>
<sequence length="356" mass="41898">MQRGLFVFLLINLFILILLVRNVSTLLSLLVEDAAADAIHRAELPSPNSSLIEQHPQIIPKIIHQTYKNETIPEVWVNAQQSCIDLHPDYEYILWTDETSREFITAKYPWFLETFDGYKYPIQRADSIRYFVLAHYGGIYIDLDDGCNRRLDPLLTYPAWARRTVPTGISNDAMGSVPQHPFFLRVIELLQQYDRHWLLPYITVMYSTGPLFLSVIWKEYIQDYPSEMSRVRILMPDEYKKYSWSFFTHHTGNSWHGKDAHFIFWMGQHWMFLTFCGFLLAAVVGFCLFWTYGRILLLGAQYRYRYSKVSSIISPSRFSSSPSRRARRIMPILLRRVSFKRDEATETSFELGLRDD</sequence>
<proteinExistence type="inferred from homology"/>
<dbReference type="Gene3D" id="3.90.550.20">
    <property type="match status" value="1"/>
</dbReference>
<dbReference type="GO" id="GO:0016020">
    <property type="term" value="C:membrane"/>
    <property type="evidence" value="ECO:0007669"/>
    <property type="project" value="UniProtKB-SubCell"/>
</dbReference>
<name>A0A1V6PVY4_9EURO</name>
<protein>
    <recommendedName>
        <fullName evidence="10">Mannosyl phosphorylinositol ceramide synthase SUR1</fullName>
    </recommendedName>
</protein>
<dbReference type="Pfam" id="PF04488">
    <property type="entry name" value="Gly_transf_sug"/>
    <property type="match status" value="1"/>
</dbReference>
<keyword evidence="9" id="KW-1185">Reference proteome</keyword>
<dbReference type="GO" id="GO:0051999">
    <property type="term" value="P:mannosyl-inositol phosphorylceramide biosynthetic process"/>
    <property type="evidence" value="ECO:0007669"/>
    <property type="project" value="TreeGrafter"/>
</dbReference>
<feature type="transmembrane region" description="Helical" evidence="7">
    <location>
        <begin position="6"/>
        <end position="31"/>
    </location>
</feature>
<evidence type="ECO:0000256" key="4">
    <source>
        <dbReference type="ARBA" id="ARBA00022692"/>
    </source>
</evidence>
<comment type="subcellular location">
    <subcellularLocation>
        <location evidence="1">Membrane</location>
        <topology evidence="1">Multi-pass membrane protein</topology>
    </subcellularLocation>
</comment>
<evidence type="ECO:0000256" key="7">
    <source>
        <dbReference type="SAM" id="Phobius"/>
    </source>
</evidence>
<feature type="transmembrane region" description="Helical" evidence="7">
    <location>
        <begin position="270"/>
        <end position="293"/>
    </location>
</feature>
<gene>
    <name evidence="8" type="ORF">PENANT_c029G04452</name>
</gene>
<dbReference type="InterPro" id="IPR051706">
    <property type="entry name" value="Glycosyltransferase_domain"/>
</dbReference>
<dbReference type="InterPro" id="IPR029044">
    <property type="entry name" value="Nucleotide-diphossugar_trans"/>
</dbReference>
<reference evidence="9" key="1">
    <citation type="journal article" date="2017" name="Nat. Microbiol.">
        <title>Global analysis of biosynthetic gene clusters reveals vast potential of secondary metabolite production in Penicillium species.</title>
        <authorList>
            <person name="Nielsen J.C."/>
            <person name="Grijseels S."/>
            <person name="Prigent S."/>
            <person name="Ji B."/>
            <person name="Dainat J."/>
            <person name="Nielsen K.F."/>
            <person name="Frisvad J.C."/>
            <person name="Workman M."/>
            <person name="Nielsen J."/>
        </authorList>
    </citation>
    <scope>NUCLEOTIDE SEQUENCE [LARGE SCALE GENOMIC DNA]</scope>
    <source>
        <strain evidence="9">IBT 31811</strain>
    </source>
</reference>
<evidence type="ECO:0000256" key="5">
    <source>
        <dbReference type="ARBA" id="ARBA00022989"/>
    </source>
</evidence>
<dbReference type="PANTHER" id="PTHR32385:SF20">
    <property type="entry name" value="MANNOSYL PHOSPHORYLINOSITOL CERAMIDE SYNTHASE CSH1-RELATED"/>
    <property type="match status" value="1"/>
</dbReference>
<dbReference type="GO" id="GO:0000030">
    <property type="term" value="F:mannosyltransferase activity"/>
    <property type="evidence" value="ECO:0007669"/>
    <property type="project" value="TreeGrafter"/>
</dbReference>
<dbReference type="AlphaFoldDB" id="A0A1V6PVY4"/>
<keyword evidence="4 7" id="KW-0812">Transmembrane</keyword>
<keyword evidence="5 7" id="KW-1133">Transmembrane helix</keyword>
<dbReference type="Proteomes" id="UP000191672">
    <property type="component" value="Unassembled WGS sequence"/>
</dbReference>
<accession>A0A1V6PVY4</accession>
<dbReference type="FunFam" id="3.90.550.20:FF:000001">
    <property type="entry name" value="MIPC synthase subunit (SurA)"/>
    <property type="match status" value="1"/>
</dbReference>
<dbReference type="SUPFAM" id="SSF53448">
    <property type="entry name" value="Nucleotide-diphospho-sugar transferases"/>
    <property type="match status" value="1"/>
</dbReference>
<dbReference type="EMBL" id="MDYN01000029">
    <property type="protein sequence ID" value="OQD81170.1"/>
    <property type="molecule type" value="Genomic_DNA"/>
</dbReference>
<dbReference type="InterPro" id="IPR007577">
    <property type="entry name" value="GlycoTrfase_DXD_sugar-bd_CS"/>
</dbReference>
<evidence type="ECO:0000313" key="9">
    <source>
        <dbReference type="Proteomes" id="UP000191672"/>
    </source>
</evidence>
<dbReference type="OrthoDB" id="3647at2759"/>
<evidence type="ECO:0000256" key="2">
    <source>
        <dbReference type="ARBA" id="ARBA00009003"/>
    </source>
</evidence>
<keyword evidence="6 7" id="KW-0472">Membrane</keyword>
<organism evidence="8 9">
    <name type="scientific">Penicillium antarcticum</name>
    <dbReference type="NCBI Taxonomy" id="416450"/>
    <lineage>
        <taxon>Eukaryota</taxon>
        <taxon>Fungi</taxon>
        <taxon>Dikarya</taxon>
        <taxon>Ascomycota</taxon>
        <taxon>Pezizomycotina</taxon>
        <taxon>Eurotiomycetes</taxon>
        <taxon>Eurotiomycetidae</taxon>
        <taxon>Eurotiales</taxon>
        <taxon>Aspergillaceae</taxon>
        <taxon>Penicillium</taxon>
    </lineage>
</organism>
<comment type="similarity">
    <text evidence="2">Belongs to the glycosyltransferase 32 family.</text>
</comment>
<comment type="caution">
    <text evidence="8">The sequence shown here is derived from an EMBL/GenBank/DDBJ whole genome shotgun (WGS) entry which is preliminary data.</text>
</comment>
<evidence type="ECO:0008006" key="10">
    <source>
        <dbReference type="Google" id="ProtNLM"/>
    </source>
</evidence>
<dbReference type="PANTHER" id="PTHR32385">
    <property type="entry name" value="MANNOSYL PHOSPHORYLINOSITOL CERAMIDE SYNTHASE"/>
    <property type="match status" value="1"/>
</dbReference>
<evidence type="ECO:0000256" key="3">
    <source>
        <dbReference type="ARBA" id="ARBA00022679"/>
    </source>
</evidence>
<evidence type="ECO:0000256" key="1">
    <source>
        <dbReference type="ARBA" id="ARBA00004141"/>
    </source>
</evidence>